<evidence type="ECO:0000313" key="2">
    <source>
        <dbReference type="Proteomes" id="UP000305948"/>
    </source>
</evidence>
<proteinExistence type="predicted"/>
<sequence length="88" mass="9309">MPAASFYSACLLAQLTNPSSGPANSPYSCFPDCSRPSSYSSLKALLCCGRVEAPLTSKMKGFIVSITDDEVPQAPRPLDLLRLSQPAA</sequence>
<dbReference type="EMBL" id="ML213512">
    <property type="protein sequence ID" value="TFK50805.1"/>
    <property type="molecule type" value="Genomic_DNA"/>
</dbReference>
<reference evidence="1 2" key="1">
    <citation type="journal article" date="2019" name="Nat. Ecol. Evol.">
        <title>Megaphylogeny resolves global patterns of mushroom evolution.</title>
        <authorList>
            <person name="Varga T."/>
            <person name="Krizsan K."/>
            <person name="Foldi C."/>
            <person name="Dima B."/>
            <person name="Sanchez-Garcia M."/>
            <person name="Sanchez-Ramirez S."/>
            <person name="Szollosi G.J."/>
            <person name="Szarkandi J.G."/>
            <person name="Papp V."/>
            <person name="Albert L."/>
            <person name="Andreopoulos W."/>
            <person name="Angelini C."/>
            <person name="Antonin V."/>
            <person name="Barry K.W."/>
            <person name="Bougher N.L."/>
            <person name="Buchanan P."/>
            <person name="Buyck B."/>
            <person name="Bense V."/>
            <person name="Catcheside P."/>
            <person name="Chovatia M."/>
            <person name="Cooper J."/>
            <person name="Damon W."/>
            <person name="Desjardin D."/>
            <person name="Finy P."/>
            <person name="Geml J."/>
            <person name="Haridas S."/>
            <person name="Hughes K."/>
            <person name="Justo A."/>
            <person name="Karasinski D."/>
            <person name="Kautmanova I."/>
            <person name="Kiss B."/>
            <person name="Kocsube S."/>
            <person name="Kotiranta H."/>
            <person name="LaButti K.M."/>
            <person name="Lechner B.E."/>
            <person name="Liimatainen K."/>
            <person name="Lipzen A."/>
            <person name="Lukacs Z."/>
            <person name="Mihaltcheva S."/>
            <person name="Morgado L.N."/>
            <person name="Niskanen T."/>
            <person name="Noordeloos M.E."/>
            <person name="Ohm R.A."/>
            <person name="Ortiz-Santana B."/>
            <person name="Ovrebo C."/>
            <person name="Racz N."/>
            <person name="Riley R."/>
            <person name="Savchenko A."/>
            <person name="Shiryaev A."/>
            <person name="Soop K."/>
            <person name="Spirin V."/>
            <person name="Szebenyi C."/>
            <person name="Tomsovsky M."/>
            <person name="Tulloss R.E."/>
            <person name="Uehling J."/>
            <person name="Grigoriev I.V."/>
            <person name="Vagvolgyi C."/>
            <person name="Papp T."/>
            <person name="Martin F.M."/>
            <person name="Miettinen O."/>
            <person name="Hibbett D.S."/>
            <person name="Nagy L.G."/>
        </authorList>
    </citation>
    <scope>NUCLEOTIDE SEQUENCE [LARGE SCALE GENOMIC DNA]</scope>
    <source>
        <strain evidence="1 2">OMC1185</strain>
    </source>
</reference>
<name>A0A5C3N188_9AGAM</name>
<evidence type="ECO:0000313" key="1">
    <source>
        <dbReference type="EMBL" id="TFK50805.1"/>
    </source>
</evidence>
<dbReference type="Proteomes" id="UP000305948">
    <property type="component" value="Unassembled WGS sequence"/>
</dbReference>
<organism evidence="1 2">
    <name type="scientific">Heliocybe sulcata</name>
    <dbReference type="NCBI Taxonomy" id="5364"/>
    <lineage>
        <taxon>Eukaryota</taxon>
        <taxon>Fungi</taxon>
        <taxon>Dikarya</taxon>
        <taxon>Basidiomycota</taxon>
        <taxon>Agaricomycotina</taxon>
        <taxon>Agaricomycetes</taxon>
        <taxon>Gloeophyllales</taxon>
        <taxon>Gloeophyllaceae</taxon>
        <taxon>Heliocybe</taxon>
    </lineage>
</organism>
<accession>A0A5C3N188</accession>
<dbReference type="AlphaFoldDB" id="A0A5C3N188"/>
<gene>
    <name evidence="1" type="ORF">OE88DRAFT_180413</name>
</gene>
<keyword evidence="2" id="KW-1185">Reference proteome</keyword>
<protein>
    <submittedName>
        <fullName evidence="1">Uncharacterized protein</fullName>
    </submittedName>
</protein>